<protein>
    <submittedName>
        <fullName evidence="3">Uncharacterized protein</fullName>
    </submittedName>
</protein>
<feature type="transmembrane region" description="Helical" evidence="2">
    <location>
        <begin position="118"/>
        <end position="140"/>
    </location>
</feature>
<feature type="transmembrane region" description="Helical" evidence="2">
    <location>
        <begin position="86"/>
        <end position="106"/>
    </location>
</feature>
<dbReference type="AlphaFoldDB" id="A0A6A6BFB6"/>
<sequence length="643" mass="71021">MALERATPKDPAMAVNQHEVGLRPETPQESDPDQVSLLNQPEESNDHKPQMSGQSAEIQHREADLDTSSKKPGLVSLVCTRWLMEVLACVIALLALVAIIITLGLHDGRPIPDWPFRISVNAVVSIFSVILKGTMLVPVAEAVSQLKWSWYKEPRPLDDFARFDDASRGIWGSARLITRLRGMHLASLGAAIMILAAASDPFIQQVIKYQPCSQKVSSAQATMPRTNNYTAYGAHVGAGLYTIDAPMEKALYKGFYDSFSPVTPTCTTGNCTFPNYRTVGVCSMCRDISDTINTTCKASKSVEGGQACSWELSSSLRLNNSAPVTLVAESRHAMTNPRGLTSSRILTFTKILDYNTEHLGNLLQGESGLLAAECFLIPCVRTYSAEVVQGQTSEKLLAIEEMAKMNTSTTPYNSFFRTPMPCIKDNQLYNATAFTERNETNWIPVKGLLENNQTAYLPKECIFIWENSIGILENLPEYLTGYVQSAPIIDKADPQWMKELFNKDNASLETINATWSAIAESMTIHIRQNGDESNSAPAAGIASHTNTCINVRWPWLAYPAALLVLTFSFLLATILHSFGHVGHRIWKASQLAVLFHGLDDALREKCGVVDRTDQMASTARGLHVQVKHEETGMRFVEAFPREK</sequence>
<keyword evidence="2" id="KW-0472">Membrane</keyword>
<organism evidence="3 4">
    <name type="scientific">Aplosporella prunicola CBS 121167</name>
    <dbReference type="NCBI Taxonomy" id="1176127"/>
    <lineage>
        <taxon>Eukaryota</taxon>
        <taxon>Fungi</taxon>
        <taxon>Dikarya</taxon>
        <taxon>Ascomycota</taxon>
        <taxon>Pezizomycotina</taxon>
        <taxon>Dothideomycetes</taxon>
        <taxon>Dothideomycetes incertae sedis</taxon>
        <taxon>Botryosphaeriales</taxon>
        <taxon>Aplosporellaceae</taxon>
        <taxon>Aplosporella</taxon>
    </lineage>
</organism>
<proteinExistence type="predicted"/>
<evidence type="ECO:0000313" key="3">
    <source>
        <dbReference type="EMBL" id="KAF2141171.1"/>
    </source>
</evidence>
<gene>
    <name evidence="3" type="ORF">K452DRAFT_318841</name>
</gene>
<dbReference type="Pfam" id="PF11374">
    <property type="entry name" value="DUF3176"/>
    <property type="match status" value="1"/>
</dbReference>
<dbReference type="GeneID" id="54301688"/>
<keyword evidence="4" id="KW-1185">Reference proteome</keyword>
<dbReference type="RefSeq" id="XP_033396884.1">
    <property type="nucleotide sequence ID" value="XM_033544192.1"/>
</dbReference>
<dbReference type="Proteomes" id="UP000799438">
    <property type="component" value="Unassembled WGS sequence"/>
</dbReference>
<reference evidence="3" key="1">
    <citation type="journal article" date="2020" name="Stud. Mycol.">
        <title>101 Dothideomycetes genomes: a test case for predicting lifestyles and emergence of pathogens.</title>
        <authorList>
            <person name="Haridas S."/>
            <person name="Albert R."/>
            <person name="Binder M."/>
            <person name="Bloem J."/>
            <person name="Labutti K."/>
            <person name="Salamov A."/>
            <person name="Andreopoulos B."/>
            <person name="Baker S."/>
            <person name="Barry K."/>
            <person name="Bills G."/>
            <person name="Bluhm B."/>
            <person name="Cannon C."/>
            <person name="Castanera R."/>
            <person name="Culley D."/>
            <person name="Daum C."/>
            <person name="Ezra D."/>
            <person name="Gonzalez J."/>
            <person name="Henrissat B."/>
            <person name="Kuo A."/>
            <person name="Liang C."/>
            <person name="Lipzen A."/>
            <person name="Lutzoni F."/>
            <person name="Magnuson J."/>
            <person name="Mondo S."/>
            <person name="Nolan M."/>
            <person name="Ohm R."/>
            <person name="Pangilinan J."/>
            <person name="Park H.-J."/>
            <person name="Ramirez L."/>
            <person name="Alfaro M."/>
            <person name="Sun H."/>
            <person name="Tritt A."/>
            <person name="Yoshinaga Y."/>
            <person name="Zwiers L.-H."/>
            <person name="Turgeon B."/>
            <person name="Goodwin S."/>
            <person name="Spatafora J."/>
            <person name="Crous P."/>
            <person name="Grigoriev I."/>
        </authorList>
    </citation>
    <scope>NUCLEOTIDE SEQUENCE</scope>
    <source>
        <strain evidence="3">CBS 121167</strain>
    </source>
</reference>
<dbReference type="PANTHER" id="PTHR35394">
    <property type="entry name" value="DUF3176 DOMAIN-CONTAINING PROTEIN"/>
    <property type="match status" value="1"/>
</dbReference>
<dbReference type="InterPro" id="IPR021514">
    <property type="entry name" value="DUF3176"/>
</dbReference>
<keyword evidence="2" id="KW-1133">Transmembrane helix</keyword>
<keyword evidence="2" id="KW-0812">Transmembrane</keyword>
<evidence type="ECO:0000313" key="4">
    <source>
        <dbReference type="Proteomes" id="UP000799438"/>
    </source>
</evidence>
<name>A0A6A6BFB6_9PEZI</name>
<dbReference type="OrthoDB" id="5376804at2759"/>
<evidence type="ECO:0000256" key="1">
    <source>
        <dbReference type="SAM" id="MobiDB-lite"/>
    </source>
</evidence>
<dbReference type="EMBL" id="ML995487">
    <property type="protein sequence ID" value="KAF2141171.1"/>
    <property type="molecule type" value="Genomic_DNA"/>
</dbReference>
<accession>A0A6A6BFB6</accession>
<dbReference type="PANTHER" id="PTHR35394:SF5">
    <property type="entry name" value="DUF3176 DOMAIN-CONTAINING PROTEIN"/>
    <property type="match status" value="1"/>
</dbReference>
<feature type="region of interest" description="Disordered" evidence="1">
    <location>
        <begin position="1"/>
        <end position="65"/>
    </location>
</feature>
<feature type="transmembrane region" description="Helical" evidence="2">
    <location>
        <begin position="185"/>
        <end position="203"/>
    </location>
</feature>
<feature type="transmembrane region" description="Helical" evidence="2">
    <location>
        <begin position="555"/>
        <end position="578"/>
    </location>
</feature>
<evidence type="ECO:0000256" key="2">
    <source>
        <dbReference type="SAM" id="Phobius"/>
    </source>
</evidence>